<evidence type="ECO:0000313" key="6">
    <source>
        <dbReference type="EMBL" id="KAK7058163.1"/>
    </source>
</evidence>
<evidence type="ECO:0000313" key="7">
    <source>
        <dbReference type="Proteomes" id="UP001362999"/>
    </source>
</evidence>
<accession>A0AAW0E3K5</accession>
<dbReference type="Gene3D" id="6.10.140.2220">
    <property type="match status" value="1"/>
</dbReference>
<evidence type="ECO:0000256" key="4">
    <source>
        <dbReference type="PROSITE-ProRule" id="PRU00134"/>
    </source>
</evidence>
<keyword evidence="3" id="KW-0862">Zinc</keyword>
<dbReference type="InterPro" id="IPR002893">
    <property type="entry name" value="Znf_MYND"/>
</dbReference>
<keyword evidence="2 4" id="KW-0863">Zinc-finger</keyword>
<evidence type="ECO:0000259" key="5">
    <source>
        <dbReference type="PROSITE" id="PS50865"/>
    </source>
</evidence>
<keyword evidence="7" id="KW-1185">Reference proteome</keyword>
<gene>
    <name evidence="6" type="ORF">R3P38DRAFT_2599778</name>
</gene>
<evidence type="ECO:0000256" key="3">
    <source>
        <dbReference type="ARBA" id="ARBA00022833"/>
    </source>
</evidence>
<comment type="caution">
    <text evidence="6">The sequence shown here is derived from an EMBL/GenBank/DDBJ whole genome shotgun (WGS) entry which is preliminary data.</text>
</comment>
<dbReference type="PROSITE" id="PS50865">
    <property type="entry name" value="ZF_MYND_2"/>
    <property type="match status" value="1"/>
</dbReference>
<dbReference type="EMBL" id="JAWWNJ010000004">
    <property type="protein sequence ID" value="KAK7058163.1"/>
    <property type="molecule type" value="Genomic_DNA"/>
</dbReference>
<dbReference type="Proteomes" id="UP001362999">
    <property type="component" value="Unassembled WGS sequence"/>
</dbReference>
<evidence type="ECO:0000256" key="2">
    <source>
        <dbReference type="ARBA" id="ARBA00022771"/>
    </source>
</evidence>
<protein>
    <recommendedName>
        <fullName evidence="5">MYND-type domain-containing protein</fullName>
    </recommendedName>
</protein>
<keyword evidence="1" id="KW-0479">Metal-binding</keyword>
<organism evidence="6 7">
    <name type="scientific">Favolaschia claudopus</name>
    <dbReference type="NCBI Taxonomy" id="2862362"/>
    <lineage>
        <taxon>Eukaryota</taxon>
        <taxon>Fungi</taxon>
        <taxon>Dikarya</taxon>
        <taxon>Basidiomycota</taxon>
        <taxon>Agaricomycotina</taxon>
        <taxon>Agaricomycetes</taxon>
        <taxon>Agaricomycetidae</taxon>
        <taxon>Agaricales</taxon>
        <taxon>Marasmiineae</taxon>
        <taxon>Mycenaceae</taxon>
        <taxon>Favolaschia</taxon>
    </lineage>
</organism>
<dbReference type="SUPFAM" id="SSF144232">
    <property type="entry name" value="HIT/MYND zinc finger-like"/>
    <property type="match status" value="1"/>
</dbReference>
<name>A0AAW0E3K5_9AGAR</name>
<feature type="domain" description="MYND-type" evidence="5">
    <location>
        <begin position="431"/>
        <end position="472"/>
    </location>
</feature>
<dbReference type="AlphaFoldDB" id="A0AAW0E3K5"/>
<reference evidence="6 7" key="1">
    <citation type="journal article" date="2024" name="J Genomics">
        <title>Draft genome sequencing and assembly of Favolaschia claudopus CIRM-BRFM 2984 isolated from oak limbs.</title>
        <authorList>
            <person name="Navarro D."/>
            <person name="Drula E."/>
            <person name="Chaduli D."/>
            <person name="Cazenave R."/>
            <person name="Ahrendt S."/>
            <person name="Wang J."/>
            <person name="Lipzen A."/>
            <person name="Daum C."/>
            <person name="Barry K."/>
            <person name="Grigoriev I.V."/>
            <person name="Favel A."/>
            <person name="Rosso M.N."/>
            <person name="Martin F."/>
        </authorList>
    </citation>
    <scope>NUCLEOTIDE SEQUENCE [LARGE SCALE GENOMIC DNA]</scope>
    <source>
        <strain evidence="6 7">CIRM-BRFM 2984</strain>
    </source>
</reference>
<proteinExistence type="predicted"/>
<sequence>MHPDLRLSNLDKLPIMKRRLAKSMTTIPLERLALAQFALFIKDTPAIVLNGYLPVFYFLLDPARIPPVDGLDSLAPTTHCDLWSGFISLSGIFCSRPSHQTFKDLWPRVSAWSYYIFHHEDFMCSALGLDSMKQFYFRMMRYLSDMATSAHHTTLILADSNSHVLAARAYSYFTAPRDFLDHRHVLNTIRIVLSNGGVTLDNIFEGIRGDLSDFAHLITRQCEVAVPPSSTEMDVNELCHLAIALSIVGRIDNVGAAREKHETSEHGSGPRHPLCAALVSLGFIRTLTVGALTLSSLEFDELNGVILTQCLCFLQVCLEQDEGTSGLETALRYGLLDVLLVASRRKDSRADLLGNVRNILMAILMPSTVRYHLLGDMEKFLAPSIVGEAEQLSLSTELSSAWGSFASTFRARNQLRKLFDAGELQQCDSLCHNCGFILPKIKFRCCSQCRWALYCSPQCQEFDWRSRHRVLCPQHQRFRAKIRLAYTRKEYQFLLLIVHHEYTETRIETALSLVRHWKEDSDALFTILNYSYFPTQIETITIDYSEDAVRKSFPSSAGAYADKGTRLVVHWKRGVTWVLLLARREGSVVEELKAIAKVGEMSEEEMRERVERVMEEEGMTTVIVESEFES</sequence>
<evidence type="ECO:0000256" key="1">
    <source>
        <dbReference type="ARBA" id="ARBA00022723"/>
    </source>
</evidence>
<dbReference type="Pfam" id="PF01753">
    <property type="entry name" value="zf-MYND"/>
    <property type="match status" value="1"/>
</dbReference>
<dbReference type="GO" id="GO:0008270">
    <property type="term" value="F:zinc ion binding"/>
    <property type="evidence" value="ECO:0007669"/>
    <property type="project" value="UniProtKB-KW"/>
</dbReference>
<dbReference type="Gene3D" id="1.10.220.160">
    <property type="match status" value="1"/>
</dbReference>